<dbReference type="EMBL" id="CP002531">
    <property type="protein sequence ID" value="ADY38185.1"/>
    <property type="molecule type" value="Genomic_DNA"/>
</dbReference>
<dbReference type="GO" id="GO:0003723">
    <property type="term" value="F:RNA binding"/>
    <property type="evidence" value="ECO:0007669"/>
    <property type="project" value="InterPro"/>
</dbReference>
<comment type="similarity">
    <text evidence="1 6">Belongs to the VapD ribonuclease family.</text>
</comment>
<reference evidence="8" key="1">
    <citation type="journal article" date="2011" name="Stand. Genomic Sci.">
        <title>Complete genome sequence of Bacteroides salanitronis type strain (BL78).</title>
        <authorList>
            <person name="Gronow S."/>
            <person name="Held B."/>
            <person name="Lucas S."/>
            <person name="Lapidus A."/>
            <person name="Del Rio T.G."/>
            <person name="Nolan M."/>
            <person name="Tice H."/>
            <person name="Deshpande S."/>
            <person name="Cheng J.F."/>
            <person name="Pitluck S."/>
            <person name="Liolios K."/>
            <person name="Pagani I."/>
            <person name="Ivanova N."/>
            <person name="Mavromatis K."/>
            <person name="Pati A."/>
            <person name="Tapia R."/>
            <person name="Han C."/>
            <person name="Goodwin L."/>
            <person name="Chen A."/>
            <person name="Palaniappan K."/>
            <person name="Land M."/>
            <person name="Hauser L."/>
            <person name="Chang Y.J."/>
            <person name="Jeffries C.D."/>
            <person name="Brambilla E.M."/>
            <person name="Rohde M."/>
            <person name="Goker M."/>
            <person name="Detter J.C."/>
            <person name="Woyke T."/>
            <person name="Bristow J."/>
            <person name="Markowitz V."/>
            <person name="Hugenholtz P."/>
            <person name="Kyrpides N.C."/>
            <person name="Klenk H.P."/>
            <person name="Eisen J.A."/>
        </authorList>
    </citation>
    <scope>NUCLEOTIDE SEQUENCE [LARGE SCALE GENOMIC DNA]</scope>
    <source>
        <strain evidence="8">DSM 18170</strain>
    </source>
</reference>
<proteinExistence type="inferred from homology"/>
<dbReference type="GO" id="GO:0004518">
    <property type="term" value="F:nuclease activity"/>
    <property type="evidence" value="ECO:0007669"/>
    <property type="project" value="UniProtKB-UniRule"/>
</dbReference>
<accession>F0R964</accession>
<dbReference type="KEGG" id="bsa:Bacsa_3664"/>
<name>F0R964_PHOSB</name>
<evidence type="ECO:0000256" key="3">
    <source>
        <dbReference type="ARBA" id="ARBA00022722"/>
    </source>
</evidence>
<protein>
    <recommendedName>
        <fullName evidence="6">Endoribonuclease VapD</fullName>
        <ecNumber evidence="6">3.1.-.-</ecNumber>
    </recommendedName>
</protein>
<comment type="function">
    <text evidence="6">Cleaves ssRNA, mostly between U:A.</text>
</comment>
<keyword evidence="3 6" id="KW-0540">Nuclease</keyword>
<evidence type="ECO:0000256" key="4">
    <source>
        <dbReference type="ARBA" id="ARBA00022801"/>
    </source>
</evidence>
<organism evidence="7 8">
    <name type="scientific">Phocaeicola salanitronis (strain DSM 18170 / JCM 13657 / CCUG 60908 / BL78)</name>
    <name type="common">Bacteroides salanitronis</name>
    <dbReference type="NCBI Taxonomy" id="667015"/>
    <lineage>
        <taxon>Bacteria</taxon>
        <taxon>Pseudomonadati</taxon>
        <taxon>Bacteroidota</taxon>
        <taxon>Bacteroidia</taxon>
        <taxon>Bacteroidales</taxon>
        <taxon>Bacteroidaceae</taxon>
        <taxon>Phocaeicola</taxon>
    </lineage>
</organism>
<reference evidence="7 8" key="2">
    <citation type="submission" date="2011-02" db="EMBL/GenBank/DDBJ databases">
        <title>The complete sequence of plasmid1 of Bacteroides salanitronis DSM 18170.</title>
        <authorList>
            <consortium name="US DOE Joint Genome Institute (JGI-PGF)"/>
            <person name="Lucas S."/>
            <person name="Copeland A."/>
            <person name="Lapidus A."/>
            <person name="Goodwin L."/>
            <person name="Pitluck S."/>
            <person name="Kyrpides N."/>
            <person name="Mavromatis K."/>
            <person name="Ivanova N."/>
            <person name="Mikhailova N."/>
            <person name="Teshima H."/>
            <person name="Misra M."/>
            <person name="Detter J.C."/>
            <person name="Han C."/>
            <person name="Larimer F."/>
            <person name="Land M."/>
            <person name="Hauser L."/>
            <person name="Markowitz V."/>
            <person name="Cheng J.-F."/>
            <person name="Hugenholtz P."/>
            <person name="Woyke T."/>
            <person name="Wu D."/>
            <person name="Gronow S."/>
            <person name="Wellnitz S."/>
            <person name="Brambilla E."/>
            <person name="Klenk H.-P."/>
            <person name="Eisen J.A."/>
        </authorList>
    </citation>
    <scope>NUCLEOTIDE SEQUENCE [LARGE SCALE GENOMIC DNA]</scope>
    <source>
        <strain evidence="7 8">DSM 18170</strain>
        <plasmid evidence="7 8">pBACSA01</plasmid>
    </source>
</reference>
<dbReference type="InterPro" id="IPR016368">
    <property type="entry name" value="VapD"/>
</dbReference>
<keyword evidence="7" id="KW-0614">Plasmid</keyword>
<evidence type="ECO:0000256" key="5">
    <source>
        <dbReference type="ARBA" id="ARBA00023026"/>
    </source>
</evidence>
<evidence type="ECO:0000256" key="6">
    <source>
        <dbReference type="PIRNR" id="PIRNR002882"/>
    </source>
</evidence>
<evidence type="ECO:0000313" key="8">
    <source>
        <dbReference type="Proteomes" id="UP000007486"/>
    </source>
</evidence>
<evidence type="ECO:0000313" key="7">
    <source>
        <dbReference type="EMBL" id="ADY38185.1"/>
    </source>
</evidence>
<dbReference type="HOGENOM" id="CLU_145265_4_0_10"/>
<evidence type="ECO:0000256" key="2">
    <source>
        <dbReference type="ARBA" id="ARBA00011738"/>
    </source>
</evidence>
<sequence>MFAISFDMSISDLKKHYGEPYNNAYFEIKAILRKNGFEWIQGSTYLTQSEDLSNLFRAIEALKKIEWFRKSVRDIRGYKVENWSDFTNIVKNEYE</sequence>
<gene>
    <name evidence="7" type="ordered locus">Bacsa_3664</name>
</gene>
<evidence type="ECO:0000256" key="1">
    <source>
        <dbReference type="ARBA" id="ARBA00009653"/>
    </source>
</evidence>
<keyword evidence="4 6" id="KW-0378">Hydrolase</keyword>
<keyword evidence="8" id="KW-1185">Reference proteome</keyword>
<dbReference type="RefSeq" id="WP_013619538.1">
    <property type="nucleotide sequence ID" value="NC_015165.1"/>
</dbReference>
<dbReference type="OrthoDB" id="8611858at2"/>
<dbReference type="Proteomes" id="UP000007486">
    <property type="component" value="Plasmid pBACSA01"/>
</dbReference>
<dbReference type="Pfam" id="PF09827">
    <property type="entry name" value="CRISPR_Cas2"/>
    <property type="match status" value="1"/>
</dbReference>
<keyword evidence="5" id="KW-0843">Virulence</keyword>
<comment type="subunit">
    <text evidence="2 6">Homodimer.</text>
</comment>
<dbReference type="EC" id="3.1.-.-" evidence="6"/>
<dbReference type="AlphaFoldDB" id="F0R964"/>
<geneLocation type="plasmid" evidence="7 8">
    <name>pBACSA01</name>
</geneLocation>
<dbReference type="InterPro" id="IPR019199">
    <property type="entry name" value="Virulence_VapD/CRISPR_Cas2"/>
</dbReference>
<dbReference type="PIRSF" id="PIRSF002882">
    <property type="entry name" value="VapD"/>
    <property type="match status" value="1"/>
</dbReference>
<dbReference type="Gene3D" id="3.30.70.240">
    <property type="match status" value="1"/>
</dbReference>
<dbReference type="GO" id="GO:0016787">
    <property type="term" value="F:hydrolase activity"/>
    <property type="evidence" value="ECO:0007669"/>
    <property type="project" value="UniProtKB-KW"/>
</dbReference>